<reference evidence="1 2" key="1">
    <citation type="submission" date="2024-12" db="EMBL/GenBank/DDBJ databases">
        <title>Pseudomonas species isolated from Lotus nodules promote plant growth.</title>
        <authorList>
            <person name="Yu Y.-H."/>
            <person name="Kurtenbach J."/>
            <person name="Crosbie D."/>
            <person name="Brachmann A."/>
            <person name="Marin M."/>
        </authorList>
    </citation>
    <scope>NUCLEOTIDE SEQUENCE [LARGE SCALE GENOMIC DNA]</scope>
    <source>
        <strain evidence="1 2">PLb12A</strain>
    </source>
</reference>
<gene>
    <name evidence="1" type="ORF">ACKKH4_22085</name>
</gene>
<dbReference type="Proteomes" id="UP001631987">
    <property type="component" value="Unassembled WGS sequence"/>
</dbReference>
<comment type="caution">
    <text evidence="1">The sequence shown here is derived from an EMBL/GenBank/DDBJ whole genome shotgun (WGS) entry which is preliminary data.</text>
</comment>
<sequence>MSKALCQAFGFTLRAPFSPPLNAAQFHSMASTRLEALSYADQVLSFPSRALLETYGVENEVGETTEKATLYRHHASVRDGRFSFCLGLGQR</sequence>
<evidence type="ECO:0000313" key="2">
    <source>
        <dbReference type="Proteomes" id="UP001631987"/>
    </source>
</evidence>
<name>A0ABW9HF63_9PSED</name>
<proteinExistence type="predicted"/>
<keyword evidence="2" id="KW-1185">Reference proteome</keyword>
<organism evidence="1 2">
    <name type="scientific">Pseudomonas monachiensis</name>
    <dbReference type="NCBI Taxonomy" id="3060212"/>
    <lineage>
        <taxon>Bacteria</taxon>
        <taxon>Pseudomonadati</taxon>
        <taxon>Pseudomonadota</taxon>
        <taxon>Gammaproteobacteria</taxon>
        <taxon>Pseudomonadales</taxon>
        <taxon>Pseudomonadaceae</taxon>
        <taxon>Pseudomonas</taxon>
    </lineage>
</organism>
<dbReference type="RefSeq" id="WP_409079161.1">
    <property type="nucleotide sequence ID" value="NZ_CP178857.1"/>
</dbReference>
<protein>
    <submittedName>
        <fullName evidence="1">Uncharacterized protein</fullName>
    </submittedName>
</protein>
<dbReference type="EMBL" id="JBJVNW010000013">
    <property type="protein sequence ID" value="MFM9519927.1"/>
    <property type="molecule type" value="Genomic_DNA"/>
</dbReference>
<evidence type="ECO:0000313" key="1">
    <source>
        <dbReference type="EMBL" id="MFM9519927.1"/>
    </source>
</evidence>
<accession>A0ABW9HF63</accession>